<dbReference type="EMBL" id="KI913983">
    <property type="protein sequence ID" value="ETV94841.1"/>
    <property type="molecule type" value="Genomic_DNA"/>
</dbReference>
<dbReference type="AlphaFoldDB" id="A0A024TMK2"/>
<proteinExistence type="predicted"/>
<gene>
    <name evidence="2" type="ORF">H310_11507</name>
</gene>
<dbReference type="RefSeq" id="XP_008876432.1">
    <property type="nucleotide sequence ID" value="XM_008878210.1"/>
</dbReference>
<dbReference type="VEuPathDB" id="FungiDB:H310_11507"/>
<evidence type="ECO:0000313" key="2">
    <source>
        <dbReference type="EMBL" id="ETV94841.1"/>
    </source>
</evidence>
<organism evidence="2">
    <name type="scientific">Aphanomyces invadans</name>
    <dbReference type="NCBI Taxonomy" id="157072"/>
    <lineage>
        <taxon>Eukaryota</taxon>
        <taxon>Sar</taxon>
        <taxon>Stramenopiles</taxon>
        <taxon>Oomycota</taxon>
        <taxon>Saprolegniomycetes</taxon>
        <taxon>Saprolegniales</taxon>
        <taxon>Verrucalvaceae</taxon>
        <taxon>Aphanomyces</taxon>
    </lineage>
</organism>
<reference evidence="2" key="1">
    <citation type="submission" date="2013-12" db="EMBL/GenBank/DDBJ databases">
        <title>The Genome Sequence of Aphanomyces invadans NJM9701.</title>
        <authorList>
            <consortium name="The Broad Institute Genomics Platform"/>
            <person name="Russ C."/>
            <person name="Tyler B."/>
            <person name="van West P."/>
            <person name="Dieguez-Uribeondo J."/>
            <person name="Young S.K."/>
            <person name="Zeng Q."/>
            <person name="Gargeya S."/>
            <person name="Fitzgerald M."/>
            <person name="Abouelleil A."/>
            <person name="Alvarado L."/>
            <person name="Chapman S.B."/>
            <person name="Gainer-Dewar J."/>
            <person name="Goldberg J."/>
            <person name="Griggs A."/>
            <person name="Gujja S."/>
            <person name="Hansen M."/>
            <person name="Howarth C."/>
            <person name="Imamovic A."/>
            <person name="Ireland A."/>
            <person name="Larimer J."/>
            <person name="McCowan C."/>
            <person name="Murphy C."/>
            <person name="Pearson M."/>
            <person name="Poon T.W."/>
            <person name="Priest M."/>
            <person name="Roberts A."/>
            <person name="Saif S."/>
            <person name="Shea T."/>
            <person name="Sykes S."/>
            <person name="Wortman J."/>
            <person name="Nusbaum C."/>
            <person name="Birren B."/>
        </authorList>
    </citation>
    <scope>NUCLEOTIDE SEQUENCE [LARGE SCALE GENOMIC DNA]</scope>
    <source>
        <strain evidence="2">NJM9701</strain>
    </source>
</reference>
<name>A0A024TMK2_9STRA</name>
<feature type="signal peptide" evidence="1">
    <location>
        <begin position="1"/>
        <end position="22"/>
    </location>
</feature>
<dbReference type="OrthoDB" id="188293at2759"/>
<accession>A0A024TMK2</accession>
<dbReference type="GeneID" id="20088557"/>
<feature type="chain" id="PRO_5001534837" evidence="1">
    <location>
        <begin position="23"/>
        <end position="230"/>
    </location>
</feature>
<dbReference type="eggNOG" id="ENOG502RZCH">
    <property type="taxonomic scope" value="Eukaryota"/>
</dbReference>
<sequence>MRSNLIALLWITASLCASGVNAGNVSGFCNDRNGTTPVVKGDQTYICININDQYRAVFAPVVDKYVQLRLHDSYIDSRLRPTNSSAAYMTISSMASRSVYKQYTTARGKAYPILTAVVSVKQGEVQGISWDDGCYLCDMASCDPNLYSMPTIPLYSTAFGDGSTCYKDHAECTNTTGLCDLSVYVGWTGTDANGNYLSSAGMRISQFQKYSVNSYISDFKTKLSSLLPRF</sequence>
<evidence type="ECO:0000256" key="1">
    <source>
        <dbReference type="SAM" id="SignalP"/>
    </source>
</evidence>
<keyword evidence="1" id="KW-0732">Signal</keyword>
<protein>
    <submittedName>
        <fullName evidence="2">Uncharacterized protein</fullName>
    </submittedName>
</protein>